<comment type="subcellular location">
    <subcellularLocation>
        <location evidence="3">Cytoplasm</location>
    </subcellularLocation>
    <subcellularLocation>
        <location evidence="2">Nucleus</location>
        <location evidence="2">PML body</location>
    </subcellularLocation>
</comment>
<keyword evidence="6" id="KW-0963">Cytoplasm</keyword>
<feature type="coiled-coil region" evidence="15">
    <location>
        <begin position="116"/>
        <end position="150"/>
    </location>
</feature>
<dbReference type="Gene3D" id="2.130.10.10">
    <property type="entry name" value="YVTN repeat-like/Quinoprotein amine dehydrogenase"/>
    <property type="match status" value="1"/>
</dbReference>
<keyword evidence="13" id="KW-0539">Nucleus</keyword>
<evidence type="ECO:0000256" key="9">
    <source>
        <dbReference type="ARBA" id="ARBA00022737"/>
    </source>
</evidence>
<keyword evidence="9" id="KW-0677">Repeat</keyword>
<keyword evidence="12" id="KW-0234">DNA repair</keyword>
<evidence type="ECO:0000256" key="16">
    <source>
        <dbReference type="SAM" id="MobiDB-lite"/>
    </source>
</evidence>
<dbReference type="EC" id="2.3.2.27" evidence="5"/>
<dbReference type="InterPro" id="IPR037381">
    <property type="entry name" value="RFWD3"/>
</dbReference>
<dbReference type="SUPFAM" id="SSF50978">
    <property type="entry name" value="WD40 repeat-like"/>
    <property type="match status" value="1"/>
</dbReference>
<dbReference type="CDD" id="cd16450">
    <property type="entry name" value="mRING-C3HGC3_RFWD3"/>
    <property type="match status" value="1"/>
</dbReference>
<evidence type="ECO:0000256" key="4">
    <source>
        <dbReference type="ARBA" id="ARBA00004906"/>
    </source>
</evidence>
<dbReference type="Gene3D" id="3.30.40.10">
    <property type="entry name" value="Zinc/RING finger domain, C3HC4 (zinc finger)"/>
    <property type="match status" value="1"/>
</dbReference>
<dbReference type="InterPro" id="IPR013083">
    <property type="entry name" value="Znf_RING/FYVE/PHD"/>
</dbReference>
<name>A0A6G0WLQ2_9STRA</name>
<evidence type="ECO:0000313" key="19">
    <source>
        <dbReference type="Proteomes" id="UP000481153"/>
    </source>
</evidence>
<dbReference type="PANTHER" id="PTHR16047:SF7">
    <property type="entry name" value="E3 UBIQUITIN-PROTEIN LIGASE RFWD3"/>
    <property type="match status" value="1"/>
</dbReference>
<dbReference type="EMBL" id="VJMJ01000180">
    <property type="protein sequence ID" value="KAF0728234.1"/>
    <property type="molecule type" value="Genomic_DNA"/>
</dbReference>
<evidence type="ECO:0000313" key="18">
    <source>
        <dbReference type="EMBL" id="KAF0728234.1"/>
    </source>
</evidence>
<dbReference type="InterPro" id="IPR056527">
    <property type="entry name" value="WD40_RFWD3"/>
</dbReference>
<keyword evidence="8" id="KW-0808">Transferase</keyword>
<feature type="domain" description="RING-type" evidence="17">
    <location>
        <begin position="35"/>
        <end position="78"/>
    </location>
</feature>
<dbReference type="Pfam" id="PF23419">
    <property type="entry name" value="WD40_RFWD3"/>
    <property type="match status" value="1"/>
</dbReference>
<dbReference type="GO" id="GO:0016567">
    <property type="term" value="P:protein ubiquitination"/>
    <property type="evidence" value="ECO:0007669"/>
    <property type="project" value="InterPro"/>
</dbReference>
<keyword evidence="14" id="KW-0863">Zinc-finger</keyword>
<dbReference type="Proteomes" id="UP000481153">
    <property type="component" value="Unassembled WGS sequence"/>
</dbReference>
<sequence length="1097" mass="122166">MSAATRGKRKLDETEENEIDLTAEEPEPSLHATECTICCEKCTTSGEHRLASLACGHLFGHGCIEKWVKQSKTCPVCNQNVRRNDVRLLFTDCIAVVDNSRQEEWNQKYLAEKAQRTAMEMEVAKLKLQHAALQLECEKHKHRVMELLEENSTLKAHATRPTLPQPPHPPWGYTKLASIPCVDARVCAIAPGCDLLCIGSKSSHPEHPHGLVQVSLMDLNHRVVIPLHRSAIRDIAISHDSAYIATTAMDAKLHITSPSAQKSILHFDMPGKLGWSCTWDDSNPHGIYVGHQNGHVSLFDMRRPGAAAAESLVHHFQQPVHSVRTLSMGDQPVVVAATFSGLSVWTNRVHAMHMEVKNCCAMANNQMEPTQLVVSSRSTVTTSQSNATPAQHFVVSLKFNEDKAVETESDAVLQGHTTPSAISRSAIWSLSPADQVLVASGDVQSHQLLLWDVTSSAIVRQYECGKSPVVDVQHAVQRGDWSSERAYLASLATDELVLYKAKTVAVHPVRIDDVRTQWHDGGIQALECFPHCCPHHAVDKFCGASISVKFYVPPARRHELDHIVVFLRLEPSDGSIRLRHGDVMRCDAMVDDVRSLHHPTGSWIPSQEYVLEEATGMATCECNQHNRLGWYLAPQVAASTALSLVAYVFYRDFDHDEPVLIVLDDVSSSPFNVGAPHSPPNDENRPPNREKQLAKLALPSTPPPGDFDTSIEFSLGVVAAFLDRMPRARAQLCVLETCARDTMLLPPVVSRAEAYAFKFPPIFATFDAASSSPSSLDPWIALATGVLACLFERPHNQALMTLCANDASSLLEKSRLRHLYTMWQDAMAAHVNGWLERQQHAGLGVRTHVALAQTLASSMNVRVQAENAIQNAFEWFVAQLRECFMAQQNHPLPQRIDRGFHSHVFNGRWRYVPDESSYFRASRLDNFAIEAPLRWITMAYSFHQRWDGHALHIRSELATHSTDWTELILDNETRVCRVFPNGEPTMRDWASMWMLGDYIGSVAATDSAGVATNLEVTFFSWPLPHRPPLAYVLQVRCHAPSSPHTLIQSWTVSTCAVPRQVDVWGLSASERHAIMLADASYTTVAEFDLRYDCQPSL</sequence>
<organism evidence="18 19">
    <name type="scientific">Aphanomyces euteiches</name>
    <dbReference type="NCBI Taxonomy" id="100861"/>
    <lineage>
        <taxon>Eukaryota</taxon>
        <taxon>Sar</taxon>
        <taxon>Stramenopiles</taxon>
        <taxon>Oomycota</taxon>
        <taxon>Saprolegniomycetes</taxon>
        <taxon>Saprolegniales</taxon>
        <taxon>Verrucalvaceae</taxon>
        <taxon>Aphanomyces</taxon>
    </lineage>
</organism>
<dbReference type="SUPFAM" id="SSF57850">
    <property type="entry name" value="RING/U-box"/>
    <property type="match status" value="1"/>
</dbReference>
<dbReference type="PROSITE" id="PS50089">
    <property type="entry name" value="ZF_RING_2"/>
    <property type="match status" value="1"/>
</dbReference>
<keyword evidence="7" id="KW-0853">WD repeat</keyword>
<dbReference type="GO" id="GO:0036297">
    <property type="term" value="P:interstrand cross-link repair"/>
    <property type="evidence" value="ECO:0007669"/>
    <property type="project" value="InterPro"/>
</dbReference>
<keyword evidence="14" id="KW-0479">Metal-binding</keyword>
<gene>
    <name evidence="18" type="ORF">Ae201684_013885</name>
</gene>
<dbReference type="Pfam" id="PF13639">
    <property type="entry name" value="zf-RING_2"/>
    <property type="match status" value="1"/>
</dbReference>
<keyword evidence="14" id="KW-0862">Zinc</keyword>
<dbReference type="PANTHER" id="PTHR16047">
    <property type="entry name" value="RFWD3 PROTEIN"/>
    <property type="match status" value="1"/>
</dbReference>
<comment type="caution">
    <text evidence="18">The sequence shown here is derived from an EMBL/GenBank/DDBJ whole genome shotgun (WGS) entry which is preliminary data.</text>
</comment>
<dbReference type="VEuPathDB" id="FungiDB:AeMF1_003484"/>
<protein>
    <recommendedName>
        <fullName evidence="5">RING-type E3 ubiquitin transferase</fullName>
        <ecNumber evidence="5">2.3.2.27</ecNumber>
    </recommendedName>
</protein>
<dbReference type="SMART" id="SM00320">
    <property type="entry name" value="WD40"/>
    <property type="match status" value="4"/>
</dbReference>
<evidence type="ECO:0000256" key="6">
    <source>
        <dbReference type="ARBA" id="ARBA00022490"/>
    </source>
</evidence>
<feature type="compositionally biased region" description="Acidic residues" evidence="16">
    <location>
        <begin position="13"/>
        <end position="25"/>
    </location>
</feature>
<dbReference type="GO" id="GO:0008270">
    <property type="term" value="F:zinc ion binding"/>
    <property type="evidence" value="ECO:0007669"/>
    <property type="project" value="UniProtKB-KW"/>
</dbReference>
<evidence type="ECO:0000256" key="2">
    <source>
        <dbReference type="ARBA" id="ARBA00004322"/>
    </source>
</evidence>
<dbReference type="InterPro" id="IPR001841">
    <property type="entry name" value="Znf_RING"/>
</dbReference>
<keyword evidence="11" id="KW-0833">Ubl conjugation pathway</keyword>
<evidence type="ECO:0000256" key="7">
    <source>
        <dbReference type="ARBA" id="ARBA00022574"/>
    </source>
</evidence>
<feature type="region of interest" description="Disordered" evidence="16">
    <location>
        <begin position="1"/>
        <end position="25"/>
    </location>
</feature>
<keyword evidence="10" id="KW-0227">DNA damage</keyword>
<dbReference type="GO" id="GO:0005737">
    <property type="term" value="C:cytoplasm"/>
    <property type="evidence" value="ECO:0007669"/>
    <property type="project" value="UniProtKB-SubCell"/>
</dbReference>
<evidence type="ECO:0000256" key="14">
    <source>
        <dbReference type="PROSITE-ProRule" id="PRU00175"/>
    </source>
</evidence>
<dbReference type="InterPro" id="IPR015943">
    <property type="entry name" value="WD40/YVTN_repeat-like_dom_sf"/>
</dbReference>
<reference evidence="18 19" key="1">
    <citation type="submission" date="2019-07" db="EMBL/GenBank/DDBJ databases">
        <title>Genomics analysis of Aphanomyces spp. identifies a new class of oomycete effector associated with host adaptation.</title>
        <authorList>
            <person name="Gaulin E."/>
        </authorList>
    </citation>
    <scope>NUCLEOTIDE SEQUENCE [LARGE SCALE GENOMIC DNA]</scope>
    <source>
        <strain evidence="18 19">ATCC 201684</strain>
    </source>
</reference>
<keyword evidence="15" id="KW-0175">Coiled coil</keyword>
<evidence type="ECO:0000256" key="12">
    <source>
        <dbReference type="ARBA" id="ARBA00023204"/>
    </source>
</evidence>
<evidence type="ECO:0000256" key="5">
    <source>
        <dbReference type="ARBA" id="ARBA00012483"/>
    </source>
</evidence>
<evidence type="ECO:0000256" key="8">
    <source>
        <dbReference type="ARBA" id="ARBA00022679"/>
    </source>
</evidence>
<dbReference type="InterPro" id="IPR001680">
    <property type="entry name" value="WD40_rpt"/>
</dbReference>
<evidence type="ECO:0000256" key="15">
    <source>
        <dbReference type="SAM" id="Coils"/>
    </source>
</evidence>
<keyword evidence="19" id="KW-1185">Reference proteome</keyword>
<dbReference type="GO" id="GO:0005634">
    <property type="term" value="C:nucleus"/>
    <property type="evidence" value="ECO:0007669"/>
    <property type="project" value="InterPro"/>
</dbReference>
<evidence type="ECO:0000256" key="13">
    <source>
        <dbReference type="ARBA" id="ARBA00023242"/>
    </source>
</evidence>
<accession>A0A6G0WLQ2</accession>
<evidence type="ECO:0000256" key="11">
    <source>
        <dbReference type="ARBA" id="ARBA00022786"/>
    </source>
</evidence>
<comment type="pathway">
    <text evidence="4">Protein modification; protein ubiquitination.</text>
</comment>
<evidence type="ECO:0000256" key="1">
    <source>
        <dbReference type="ARBA" id="ARBA00000900"/>
    </source>
</evidence>
<dbReference type="InterPro" id="IPR036322">
    <property type="entry name" value="WD40_repeat_dom_sf"/>
</dbReference>
<evidence type="ECO:0000256" key="3">
    <source>
        <dbReference type="ARBA" id="ARBA00004496"/>
    </source>
</evidence>
<evidence type="ECO:0000256" key="10">
    <source>
        <dbReference type="ARBA" id="ARBA00022763"/>
    </source>
</evidence>
<dbReference type="GO" id="GO:0061630">
    <property type="term" value="F:ubiquitin protein ligase activity"/>
    <property type="evidence" value="ECO:0007669"/>
    <property type="project" value="UniProtKB-EC"/>
</dbReference>
<dbReference type="AlphaFoldDB" id="A0A6G0WLQ2"/>
<proteinExistence type="predicted"/>
<comment type="catalytic activity">
    <reaction evidence="1">
        <text>S-ubiquitinyl-[E2 ubiquitin-conjugating enzyme]-L-cysteine + [acceptor protein]-L-lysine = [E2 ubiquitin-conjugating enzyme]-L-cysteine + N(6)-ubiquitinyl-[acceptor protein]-L-lysine.</text>
        <dbReference type="EC" id="2.3.2.27"/>
    </reaction>
</comment>
<evidence type="ECO:0000259" key="17">
    <source>
        <dbReference type="PROSITE" id="PS50089"/>
    </source>
</evidence>